<comment type="caution">
    <text evidence="12">The sequence shown here is derived from an EMBL/GenBank/DDBJ whole genome shotgun (WGS) entry which is preliminary data.</text>
</comment>
<feature type="modified residue" description="4-aspartylphosphate" evidence="7">
    <location>
        <position position="58"/>
    </location>
</feature>
<dbReference type="InterPro" id="IPR003594">
    <property type="entry name" value="HATPase_dom"/>
</dbReference>
<dbReference type="InterPro" id="IPR004358">
    <property type="entry name" value="Sig_transdc_His_kin-like_C"/>
</dbReference>
<keyword evidence="4 7" id="KW-0597">Phosphoprotein</keyword>
<dbReference type="Gene3D" id="1.10.287.130">
    <property type="match status" value="1"/>
</dbReference>
<dbReference type="EMBL" id="JACBYR010000003">
    <property type="protein sequence ID" value="NYE86025.1"/>
    <property type="molecule type" value="Genomic_DNA"/>
</dbReference>
<dbReference type="InterPro" id="IPR000014">
    <property type="entry name" value="PAS"/>
</dbReference>
<accession>A0A7Y9LQF4</accession>
<evidence type="ECO:0000259" key="8">
    <source>
        <dbReference type="PROSITE" id="PS50109"/>
    </source>
</evidence>
<feature type="modified residue" description="4-aspartylphosphate" evidence="7">
    <location>
        <position position="571"/>
    </location>
</feature>
<dbReference type="Gene3D" id="6.10.250.690">
    <property type="match status" value="1"/>
</dbReference>
<gene>
    <name evidence="12" type="ORF">FHW18_005344</name>
</gene>
<evidence type="ECO:0000256" key="7">
    <source>
        <dbReference type="PROSITE-ProRule" id="PRU00169"/>
    </source>
</evidence>
<sequence>MTTPPRNDLILNVDDNEGGRYAKSRLLKLAGYRVIEAATGQEALDAAAREQPSLMLLDVMLPDINGMEVCRRIKDDPITGSIIVLQTSASAVQSRDRVKAFDGGADSYLIEPIEPEELIANVRALLRLKAAEDAHRTAESALRESEERFRQMAEAIGDVFWVYEPALGEHVYVSKAIGSVWGVSDAAVLANPDLWWAPVHPDDRERVKSSLHVARSTGSYDEEYRLQHADGRIAWIHDRGFPIRGADGAITRLTGVAHDITDRKTAAQALVDADRRKDEFLAMLAHELRNPLAPIRNAVELMRLIEPSATGVQLKAREIISRQVDHLSRLVDELLDVSRITHGKISLVREPVALSTVVRAASEAVRPLMDQRNHVFNAVMPMHELWLSADPVRLAQVLGNLLNNAAKYTPMGGEITLTAEQQGNRLHLSVRDNGIGIAADTLPHVFDLFMQADPSLDRSQGGLGLGLSLAQTLAHMHDGRITAESGGAGKGSVFTLDLPLGAPGPRASTDPAAIAGQSTSRRILVVEDNADAAEGMALLLGERGHIVNVALDGVSGLEAARQLQPDVIILDIGLPLLDGYQLARELRASPATSRAVLVALSGYGQAADKLKSRSAGIDFHLVKPVDLASLEAVIDNLPEQAV</sequence>
<dbReference type="InterPro" id="IPR035965">
    <property type="entry name" value="PAS-like_dom_sf"/>
</dbReference>
<dbReference type="CDD" id="cd17580">
    <property type="entry name" value="REC_2_DhkD-like"/>
    <property type="match status" value="1"/>
</dbReference>
<comment type="catalytic activity">
    <reaction evidence="1">
        <text>ATP + protein L-histidine = ADP + protein N-phospho-L-histidine.</text>
        <dbReference type="EC" id="2.7.13.3"/>
    </reaction>
</comment>
<feature type="domain" description="Histidine kinase" evidence="8">
    <location>
        <begin position="283"/>
        <end position="502"/>
    </location>
</feature>
<feature type="domain" description="PAC" evidence="11">
    <location>
        <begin position="220"/>
        <end position="272"/>
    </location>
</feature>
<dbReference type="Pfam" id="PF02518">
    <property type="entry name" value="HATPase_c"/>
    <property type="match status" value="1"/>
</dbReference>
<name>A0A7Y9LQF4_9BURK</name>
<dbReference type="SUPFAM" id="SSF47384">
    <property type="entry name" value="Homodimeric domain of signal transducing histidine kinase"/>
    <property type="match status" value="1"/>
</dbReference>
<dbReference type="InterPro" id="IPR001610">
    <property type="entry name" value="PAC"/>
</dbReference>
<dbReference type="PROSITE" id="PS50109">
    <property type="entry name" value="HIS_KIN"/>
    <property type="match status" value="1"/>
</dbReference>
<dbReference type="SMART" id="SM00387">
    <property type="entry name" value="HATPase_c"/>
    <property type="match status" value="1"/>
</dbReference>
<evidence type="ECO:0000259" key="9">
    <source>
        <dbReference type="PROSITE" id="PS50110"/>
    </source>
</evidence>
<evidence type="ECO:0000259" key="10">
    <source>
        <dbReference type="PROSITE" id="PS50112"/>
    </source>
</evidence>
<evidence type="ECO:0000259" key="11">
    <source>
        <dbReference type="PROSITE" id="PS50113"/>
    </source>
</evidence>
<dbReference type="Gene3D" id="3.40.50.2300">
    <property type="match status" value="2"/>
</dbReference>
<dbReference type="InterPro" id="IPR011006">
    <property type="entry name" value="CheY-like_superfamily"/>
</dbReference>
<dbReference type="PROSITE" id="PS50112">
    <property type="entry name" value="PAS"/>
    <property type="match status" value="1"/>
</dbReference>
<dbReference type="InterPro" id="IPR001789">
    <property type="entry name" value="Sig_transdc_resp-reg_receiver"/>
</dbReference>
<dbReference type="PROSITE" id="PS50110">
    <property type="entry name" value="RESPONSE_REGULATORY"/>
    <property type="match status" value="2"/>
</dbReference>
<dbReference type="Pfam" id="PF08447">
    <property type="entry name" value="PAS_3"/>
    <property type="match status" value="1"/>
</dbReference>
<dbReference type="SMART" id="SM00086">
    <property type="entry name" value="PAC"/>
    <property type="match status" value="1"/>
</dbReference>
<dbReference type="InterPro" id="IPR005467">
    <property type="entry name" value="His_kinase_dom"/>
</dbReference>
<dbReference type="FunFam" id="3.30.565.10:FF:000006">
    <property type="entry name" value="Sensor histidine kinase WalK"/>
    <property type="match status" value="1"/>
</dbReference>
<keyword evidence="6" id="KW-0418">Kinase</keyword>
<evidence type="ECO:0000256" key="5">
    <source>
        <dbReference type="ARBA" id="ARBA00022679"/>
    </source>
</evidence>
<dbReference type="Gene3D" id="3.30.450.20">
    <property type="entry name" value="PAS domain"/>
    <property type="match status" value="1"/>
</dbReference>
<dbReference type="InterPro" id="IPR036097">
    <property type="entry name" value="HisK_dim/P_sf"/>
</dbReference>
<dbReference type="SUPFAM" id="SSF52172">
    <property type="entry name" value="CheY-like"/>
    <property type="match status" value="2"/>
</dbReference>
<keyword evidence="13" id="KW-1185">Reference proteome</keyword>
<evidence type="ECO:0000256" key="3">
    <source>
        <dbReference type="ARBA" id="ARBA00012438"/>
    </source>
</evidence>
<dbReference type="Pfam" id="PF00512">
    <property type="entry name" value="HisKA"/>
    <property type="match status" value="1"/>
</dbReference>
<proteinExistence type="predicted"/>
<dbReference type="SMART" id="SM00448">
    <property type="entry name" value="REC"/>
    <property type="match status" value="2"/>
</dbReference>
<dbReference type="Proteomes" id="UP000542125">
    <property type="component" value="Unassembled WGS sequence"/>
</dbReference>
<dbReference type="CDD" id="cd00130">
    <property type="entry name" value="PAS"/>
    <property type="match status" value="1"/>
</dbReference>
<dbReference type="EC" id="2.7.13.3" evidence="3"/>
<evidence type="ECO:0000256" key="4">
    <source>
        <dbReference type="ARBA" id="ARBA00022553"/>
    </source>
</evidence>
<dbReference type="NCBIfam" id="TIGR00229">
    <property type="entry name" value="sensory_box"/>
    <property type="match status" value="1"/>
</dbReference>
<dbReference type="AlphaFoldDB" id="A0A7Y9LQF4"/>
<reference evidence="12 13" key="1">
    <citation type="submission" date="2020-07" db="EMBL/GenBank/DDBJ databases">
        <title>Genomic Encyclopedia of Type Strains, Phase IV (KMG-V): Genome sequencing to study the core and pangenomes of soil and plant-associated prokaryotes.</title>
        <authorList>
            <person name="Whitman W."/>
        </authorList>
    </citation>
    <scope>NUCLEOTIDE SEQUENCE [LARGE SCALE GENOMIC DNA]</scope>
    <source>
        <strain evidence="12 13">SAS40</strain>
    </source>
</reference>
<dbReference type="PANTHER" id="PTHR43547:SF2">
    <property type="entry name" value="HYBRID SIGNAL TRANSDUCTION HISTIDINE KINASE C"/>
    <property type="match status" value="1"/>
</dbReference>
<dbReference type="CDD" id="cd00082">
    <property type="entry name" value="HisKA"/>
    <property type="match status" value="1"/>
</dbReference>
<dbReference type="InterPro" id="IPR013655">
    <property type="entry name" value="PAS_fold_3"/>
</dbReference>
<feature type="domain" description="PAS" evidence="10">
    <location>
        <begin position="145"/>
        <end position="218"/>
    </location>
</feature>
<evidence type="ECO:0000256" key="1">
    <source>
        <dbReference type="ARBA" id="ARBA00000085"/>
    </source>
</evidence>
<dbReference type="InterPro" id="IPR003661">
    <property type="entry name" value="HisK_dim/P_dom"/>
</dbReference>
<dbReference type="SUPFAM" id="SSF55874">
    <property type="entry name" value="ATPase domain of HSP90 chaperone/DNA topoisomerase II/histidine kinase"/>
    <property type="match status" value="1"/>
</dbReference>
<dbReference type="GO" id="GO:0000155">
    <property type="term" value="F:phosphorelay sensor kinase activity"/>
    <property type="evidence" value="ECO:0007669"/>
    <property type="project" value="InterPro"/>
</dbReference>
<evidence type="ECO:0000256" key="2">
    <source>
        <dbReference type="ARBA" id="ARBA00004429"/>
    </source>
</evidence>
<organism evidence="12 13">
    <name type="scientific">Pigmentiphaga litoralis</name>
    <dbReference type="NCBI Taxonomy" id="516702"/>
    <lineage>
        <taxon>Bacteria</taxon>
        <taxon>Pseudomonadati</taxon>
        <taxon>Pseudomonadota</taxon>
        <taxon>Betaproteobacteria</taxon>
        <taxon>Burkholderiales</taxon>
        <taxon>Alcaligenaceae</taxon>
        <taxon>Pigmentiphaga</taxon>
    </lineage>
</organism>
<dbReference type="PANTHER" id="PTHR43547">
    <property type="entry name" value="TWO-COMPONENT HISTIDINE KINASE"/>
    <property type="match status" value="1"/>
</dbReference>
<evidence type="ECO:0000313" key="13">
    <source>
        <dbReference type="Proteomes" id="UP000542125"/>
    </source>
</evidence>
<dbReference type="GO" id="GO:0005886">
    <property type="term" value="C:plasma membrane"/>
    <property type="evidence" value="ECO:0007669"/>
    <property type="project" value="UniProtKB-SubCell"/>
</dbReference>
<dbReference type="Pfam" id="PF00072">
    <property type="entry name" value="Response_reg"/>
    <property type="match status" value="2"/>
</dbReference>
<dbReference type="SMART" id="SM00388">
    <property type="entry name" value="HisKA"/>
    <property type="match status" value="1"/>
</dbReference>
<evidence type="ECO:0000256" key="6">
    <source>
        <dbReference type="ARBA" id="ARBA00022777"/>
    </source>
</evidence>
<dbReference type="InterPro" id="IPR036890">
    <property type="entry name" value="HATPase_C_sf"/>
</dbReference>
<dbReference type="InterPro" id="IPR000700">
    <property type="entry name" value="PAS-assoc_C"/>
</dbReference>
<keyword evidence="5" id="KW-0808">Transferase</keyword>
<dbReference type="Gene3D" id="3.30.565.10">
    <property type="entry name" value="Histidine kinase-like ATPase, C-terminal domain"/>
    <property type="match status" value="1"/>
</dbReference>
<protein>
    <recommendedName>
        <fullName evidence="3">histidine kinase</fullName>
        <ecNumber evidence="3">2.7.13.3</ecNumber>
    </recommendedName>
</protein>
<dbReference type="PRINTS" id="PR00344">
    <property type="entry name" value="BCTRLSENSOR"/>
</dbReference>
<dbReference type="SUPFAM" id="SSF55785">
    <property type="entry name" value="PYP-like sensor domain (PAS domain)"/>
    <property type="match status" value="1"/>
</dbReference>
<feature type="domain" description="Response regulatory" evidence="9">
    <location>
        <begin position="9"/>
        <end position="126"/>
    </location>
</feature>
<dbReference type="RefSeq" id="WP_179590651.1">
    <property type="nucleotide sequence ID" value="NZ_JACBYR010000003.1"/>
</dbReference>
<dbReference type="PROSITE" id="PS50113">
    <property type="entry name" value="PAC"/>
    <property type="match status" value="1"/>
</dbReference>
<evidence type="ECO:0000313" key="12">
    <source>
        <dbReference type="EMBL" id="NYE86025.1"/>
    </source>
</evidence>
<feature type="domain" description="Response regulatory" evidence="9">
    <location>
        <begin position="522"/>
        <end position="638"/>
    </location>
</feature>
<comment type="subcellular location">
    <subcellularLocation>
        <location evidence="2">Cell inner membrane</location>
        <topology evidence="2">Multi-pass membrane protein</topology>
    </subcellularLocation>
</comment>